<proteinExistence type="predicted"/>
<reference evidence="1 2" key="1">
    <citation type="submission" date="2020-12" db="EMBL/GenBank/DDBJ databases">
        <title>YIM B01967 draft genome.</title>
        <authorList>
            <person name="Yan X."/>
        </authorList>
    </citation>
    <scope>NUCLEOTIDE SEQUENCE [LARGE SCALE GENOMIC DNA]</scope>
    <source>
        <strain evidence="1 2">YIM B01967</strain>
    </source>
</reference>
<name>A0ABS1HB08_9BACL</name>
<evidence type="ECO:0000313" key="1">
    <source>
        <dbReference type="EMBL" id="MBK3496636.1"/>
    </source>
</evidence>
<gene>
    <name evidence="1" type="ORF">JFL43_17575</name>
</gene>
<organism evidence="1 2">
    <name type="scientific">Viridibacillus soli</name>
    <dbReference type="NCBI Taxonomy" id="2798301"/>
    <lineage>
        <taxon>Bacteria</taxon>
        <taxon>Bacillati</taxon>
        <taxon>Bacillota</taxon>
        <taxon>Bacilli</taxon>
        <taxon>Bacillales</taxon>
        <taxon>Caryophanaceae</taxon>
        <taxon>Viridibacillus</taxon>
    </lineage>
</organism>
<keyword evidence="2" id="KW-1185">Reference proteome</keyword>
<protein>
    <submittedName>
        <fullName evidence="1">Uncharacterized protein</fullName>
    </submittedName>
</protein>
<dbReference type="Proteomes" id="UP000618943">
    <property type="component" value="Unassembled WGS sequence"/>
</dbReference>
<accession>A0ABS1HB08</accession>
<evidence type="ECO:0000313" key="2">
    <source>
        <dbReference type="Proteomes" id="UP000618943"/>
    </source>
</evidence>
<sequence length="315" mass="36980">MLQQLDYRHAELKLEMNKRDKVLRRQKALQEQLEETGRRTELYCRKLQKETKDVDKLDRFSFLNMFRTWTGKQDEIRLKELSEMTAAEAKWREAEKMEEALQVDLVDIQTELNNPYWQDIDERWQAIIKEKEDWIFKNNLPECHTLGGLYEEHTLLTTLQREMEEALKAGGVAKRSLQFALKRLDSAKGYSTWDTFLGGGFIATVLKHGELDDAENAIHKAQVALQTFQTELLDVKEVQAESLQVERGSFITFADYVFDDIFSEWSLHSRIKSSQEHVERTLNQVIVTCGELEHRLVMIEKKVKQIQQEIDAILE</sequence>
<comment type="caution">
    <text evidence="1">The sequence shown here is derived from an EMBL/GenBank/DDBJ whole genome shotgun (WGS) entry which is preliminary data.</text>
</comment>
<dbReference type="RefSeq" id="WP_200750034.1">
    <property type="nucleotide sequence ID" value="NZ_JAEOAH010000035.1"/>
</dbReference>
<dbReference type="EMBL" id="JAEOAH010000035">
    <property type="protein sequence ID" value="MBK3496636.1"/>
    <property type="molecule type" value="Genomic_DNA"/>
</dbReference>